<dbReference type="Pfam" id="PF12987">
    <property type="entry name" value="DUF3871"/>
    <property type="match status" value="1"/>
</dbReference>
<dbReference type="AlphaFoldDB" id="A0A1M7MJ53"/>
<dbReference type="RefSeq" id="WP_073209490.1">
    <property type="nucleotide sequence ID" value="NZ_FRCL01000008.1"/>
</dbReference>
<evidence type="ECO:0000313" key="2">
    <source>
        <dbReference type="Proteomes" id="UP000184092"/>
    </source>
</evidence>
<dbReference type="InterPro" id="IPR024353">
    <property type="entry name" value="DUF3871"/>
</dbReference>
<organism evidence="1 2">
    <name type="scientific">Flavobacterium xinjiangense</name>
    <dbReference type="NCBI Taxonomy" id="178356"/>
    <lineage>
        <taxon>Bacteria</taxon>
        <taxon>Pseudomonadati</taxon>
        <taxon>Bacteroidota</taxon>
        <taxon>Flavobacteriia</taxon>
        <taxon>Flavobacteriales</taxon>
        <taxon>Flavobacteriaceae</taxon>
        <taxon>Flavobacterium</taxon>
    </lineage>
</organism>
<dbReference type="OrthoDB" id="995338at2"/>
<gene>
    <name evidence="1" type="ORF">SAMN05216269_108136</name>
</gene>
<protein>
    <recommendedName>
        <fullName evidence="3">DUF3871 family protein</fullName>
    </recommendedName>
</protein>
<reference evidence="2" key="1">
    <citation type="submission" date="2016-11" db="EMBL/GenBank/DDBJ databases">
        <authorList>
            <person name="Varghese N."/>
            <person name="Submissions S."/>
        </authorList>
    </citation>
    <scope>NUCLEOTIDE SEQUENCE [LARGE SCALE GENOMIC DNA]</scope>
    <source>
        <strain evidence="2">CGMCC 1.2749</strain>
    </source>
</reference>
<keyword evidence="2" id="KW-1185">Reference proteome</keyword>
<name>A0A1M7MJ53_9FLAO</name>
<dbReference type="Proteomes" id="UP000184092">
    <property type="component" value="Unassembled WGS sequence"/>
</dbReference>
<dbReference type="STRING" id="178356.SAMN05216269_108136"/>
<sequence>MELVLNSSINEHLVDENEIINKPSSSFIEANTEIVSLDHLEKDCIIPVFSKDNESTISHFQFVDKCQQIIQKLLPGVLQKTPDIRVSHVVKGRIPSAIGKPAKDLEEHEKTIYYERCAFIIDLPSTKQIVNGNELTLSIGGVRAYNQENLYSKKSMEKFKVFIGFKNKVCTNLCISTDGFSNEIRISSIYELEDKMIELFSNYKRDNHLRMMERMIEHKLSETQFAHLIGKFRMFTHLDKHTQKSIFPISLNDSQINNIVKDYYQCPNFSRSPDGSISFWNLYNLFTEANKSSYIDNNLERNVNAYELINDLGKSIQNNIPNWFLHY</sequence>
<evidence type="ECO:0000313" key="1">
    <source>
        <dbReference type="EMBL" id="SHM90454.1"/>
    </source>
</evidence>
<proteinExistence type="predicted"/>
<dbReference type="EMBL" id="FRCL01000008">
    <property type="protein sequence ID" value="SHM90454.1"/>
    <property type="molecule type" value="Genomic_DNA"/>
</dbReference>
<evidence type="ECO:0008006" key="3">
    <source>
        <dbReference type="Google" id="ProtNLM"/>
    </source>
</evidence>
<accession>A0A1M7MJ53</accession>